<dbReference type="WBParaSite" id="DME_0000475201-mRNA-1">
    <property type="protein sequence ID" value="DME_0000475201-mRNA-1"/>
    <property type="gene ID" value="DME_0000475201"/>
</dbReference>
<dbReference type="GO" id="GO:0034472">
    <property type="term" value="P:snRNA 3'-end processing"/>
    <property type="evidence" value="ECO:0007669"/>
    <property type="project" value="TreeGrafter"/>
</dbReference>
<keyword evidence="5" id="KW-1185">Reference proteome</keyword>
<dbReference type="PANTHER" id="PTHR12957">
    <property type="entry name" value="DEAD/H BOX POLYPEPTIDE 26/DICE1-RELATED"/>
    <property type="match status" value="1"/>
</dbReference>
<dbReference type="PANTHER" id="PTHR12957:SF2">
    <property type="entry name" value="INTEGRATOR COMPLEX SUBUNIT 6"/>
    <property type="match status" value="1"/>
</dbReference>
<evidence type="ECO:0000313" key="3">
    <source>
        <dbReference type="EMBL" id="VDN58662.1"/>
    </source>
</evidence>
<dbReference type="InterPro" id="IPR002035">
    <property type="entry name" value="VWF_A"/>
</dbReference>
<dbReference type="OrthoDB" id="9449012at2759"/>
<feature type="domain" description="VWFA" evidence="2">
    <location>
        <begin position="3"/>
        <end position="133"/>
    </location>
</feature>
<dbReference type="AlphaFoldDB" id="A0A158Q4F6"/>
<proteinExistence type="predicted"/>
<organism evidence="4 6">
    <name type="scientific">Dracunculus medinensis</name>
    <name type="common">Guinea worm</name>
    <dbReference type="NCBI Taxonomy" id="318479"/>
    <lineage>
        <taxon>Eukaryota</taxon>
        <taxon>Metazoa</taxon>
        <taxon>Ecdysozoa</taxon>
        <taxon>Nematoda</taxon>
        <taxon>Chromadorea</taxon>
        <taxon>Rhabditida</taxon>
        <taxon>Spirurina</taxon>
        <taxon>Dracunculoidea</taxon>
        <taxon>Dracunculidae</taxon>
        <taxon>Dracunculus</taxon>
    </lineage>
</organism>
<dbReference type="Pfam" id="PF25462">
    <property type="entry name" value="Beta-barrel_INTS6"/>
    <property type="match status" value="1"/>
</dbReference>
<dbReference type="Pfam" id="PF13519">
    <property type="entry name" value="VWA_2"/>
    <property type="match status" value="1"/>
</dbReference>
<evidence type="ECO:0000259" key="2">
    <source>
        <dbReference type="PROSITE" id="PS50234"/>
    </source>
</evidence>
<name>A0A158Q4F6_DRAME</name>
<evidence type="ECO:0000313" key="5">
    <source>
        <dbReference type="Proteomes" id="UP000274756"/>
    </source>
</evidence>
<dbReference type="STRING" id="318479.A0A158Q4F6"/>
<evidence type="ECO:0000256" key="1">
    <source>
        <dbReference type="SAM" id="MobiDB-lite"/>
    </source>
</evidence>
<dbReference type="SUPFAM" id="SSF53300">
    <property type="entry name" value="vWA-like"/>
    <property type="match status" value="1"/>
</dbReference>
<dbReference type="FunFam" id="3.40.50.410:FF:000010">
    <property type="entry name" value="Integrator complex subunit 6 like"/>
    <property type="match status" value="1"/>
</dbReference>
<reference evidence="6" key="1">
    <citation type="submission" date="2016-04" db="UniProtKB">
        <authorList>
            <consortium name="WormBaseParasite"/>
        </authorList>
    </citation>
    <scope>IDENTIFICATION</scope>
</reference>
<sequence length="749" mass="84318">MTIILFLIDSSASMAQKTYLGTTMLDIARSIVELFLKQRVRDANARGDRYMLMSFEEFPANVKCGWRESQSIFQEQLKSLKPHGLTTFGAALGSAFRFVNVNRLQTGIDNYGCGRYPFYMEPVVIISITDGNSLTCPSGGILGEIKVAKPVAIGNELTEEPFRWDQRLFALVLRLSGHTPKARFISGMTLPPDNSPIDAMCLATGGMIENSEAKRNGEIDGLKPVADEDWRNILTTIYSRASRPYPGFWPIPESFWPDKNMVSLPSRKAHPVIAFRCEPCEPLVCQDFPFDKYELEPSALTQFILDRKQSSVCWQVYVLNSSNGGTFPAPFGYLKAATNLQCVNLFIMPYNYPVLLSLIDEVKQDSKVKLSQLWRLKLEKYLMNVPNYYIQPLKKAFVRLNITSPLLEPDQIPQYSYNILSYLTKIKHVAREEFDSHCSALATALQKPPVLHTQTPLVKRTIRSQTIFNHRRIPRLISNENFQGMQISVSEPKILIAPSAQFRNPFEIKRKRLVECLAKMRLNLLQQLASGAIPVFEGGRPGMNLKLQHAEDLHSLPVGQMGNYQEYVKSLEAVGRGALREVEPQAIRVHAFGNPFKIDKKNMAVDEVGEGSLLGGAGKADSLKKRLAATTSASVINSETSRPPRKKPGPLAHDSLKQWRRKRKALSMCSSSSIASYDSDIASVSSLKDDLHADISREKIISLQKEELNELCFDDQSLCLRHAIREARRFKRKAIVDSLSEYLNRFSDS</sequence>
<gene>
    <name evidence="3" type="ORF">DME_LOCUS8635</name>
</gene>
<accession>A0A158Q4F6</accession>
<feature type="compositionally biased region" description="Polar residues" evidence="1">
    <location>
        <begin position="632"/>
        <end position="641"/>
    </location>
</feature>
<dbReference type="CDD" id="cd00198">
    <property type="entry name" value="vWFA"/>
    <property type="match status" value="1"/>
</dbReference>
<dbReference type="InterPro" id="IPR036465">
    <property type="entry name" value="vWFA_dom_sf"/>
</dbReference>
<dbReference type="PROSITE" id="PS50234">
    <property type="entry name" value="VWFA"/>
    <property type="match status" value="1"/>
</dbReference>
<reference evidence="3 5" key="2">
    <citation type="submission" date="2018-11" db="EMBL/GenBank/DDBJ databases">
        <authorList>
            <consortium name="Pathogen Informatics"/>
        </authorList>
    </citation>
    <scope>NUCLEOTIDE SEQUENCE [LARGE SCALE GENOMIC DNA]</scope>
</reference>
<evidence type="ECO:0000313" key="4">
    <source>
        <dbReference type="Proteomes" id="UP000038040"/>
    </source>
</evidence>
<dbReference type="EMBL" id="UYYG01001170">
    <property type="protein sequence ID" value="VDN58662.1"/>
    <property type="molecule type" value="Genomic_DNA"/>
</dbReference>
<dbReference type="Proteomes" id="UP000274756">
    <property type="component" value="Unassembled WGS sequence"/>
</dbReference>
<protein>
    <submittedName>
        <fullName evidence="6">VWFA domain-containing protein</fullName>
    </submittedName>
</protein>
<evidence type="ECO:0000313" key="6">
    <source>
        <dbReference type="WBParaSite" id="DME_0000475201-mRNA-1"/>
    </source>
</evidence>
<dbReference type="Proteomes" id="UP000038040">
    <property type="component" value="Unplaced"/>
</dbReference>
<dbReference type="InterPro" id="IPR057413">
    <property type="entry name" value="Beta-barrel_INTS6"/>
</dbReference>
<dbReference type="GO" id="GO:0032039">
    <property type="term" value="C:integrator complex"/>
    <property type="evidence" value="ECO:0007669"/>
    <property type="project" value="TreeGrafter"/>
</dbReference>
<feature type="region of interest" description="Disordered" evidence="1">
    <location>
        <begin position="632"/>
        <end position="653"/>
    </location>
</feature>
<dbReference type="InterPro" id="IPR051113">
    <property type="entry name" value="Integrator_subunit6"/>
</dbReference>
<dbReference type="Gene3D" id="3.40.50.410">
    <property type="entry name" value="von Willebrand factor, type A domain"/>
    <property type="match status" value="1"/>
</dbReference>